<evidence type="ECO:0000313" key="3">
    <source>
        <dbReference type="Proteomes" id="UP000291269"/>
    </source>
</evidence>
<feature type="transmembrane region" description="Helical" evidence="1">
    <location>
        <begin position="47"/>
        <end position="71"/>
    </location>
</feature>
<keyword evidence="1" id="KW-1133">Transmembrane helix</keyword>
<accession>A0A4Q2KCQ1</accession>
<name>A0A4Q2KCQ1_9FIRM</name>
<feature type="transmembrane region" description="Helical" evidence="1">
    <location>
        <begin position="236"/>
        <end position="254"/>
    </location>
</feature>
<feature type="transmembrane region" description="Helical" evidence="1">
    <location>
        <begin position="166"/>
        <end position="188"/>
    </location>
</feature>
<protein>
    <submittedName>
        <fullName evidence="2">Uncharacterized protein</fullName>
    </submittedName>
</protein>
<feature type="transmembrane region" description="Helical" evidence="1">
    <location>
        <begin position="260"/>
        <end position="284"/>
    </location>
</feature>
<dbReference type="RefSeq" id="WP_129224822.1">
    <property type="nucleotide sequence ID" value="NZ_SDOZ01000002.1"/>
</dbReference>
<dbReference type="EMBL" id="SDOZ01000002">
    <property type="protein sequence ID" value="RXZ61799.1"/>
    <property type="molecule type" value="Genomic_DNA"/>
</dbReference>
<keyword evidence="3" id="KW-1185">Reference proteome</keyword>
<gene>
    <name evidence="2" type="ORF">ESZ91_05265</name>
</gene>
<keyword evidence="1" id="KW-0812">Transmembrane</keyword>
<feature type="transmembrane region" description="Helical" evidence="1">
    <location>
        <begin position="125"/>
        <end position="145"/>
    </location>
</feature>
<comment type="caution">
    <text evidence="2">The sequence shown here is derived from an EMBL/GenBank/DDBJ whole genome shotgun (WGS) entry which is preliminary data.</text>
</comment>
<evidence type="ECO:0000313" key="2">
    <source>
        <dbReference type="EMBL" id="RXZ61799.1"/>
    </source>
</evidence>
<feature type="transmembrane region" description="Helical" evidence="1">
    <location>
        <begin position="194"/>
        <end position="215"/>
    </location>
</feature>
<sequence>MKFTDRLKSVRGAKKAALIAVSILCIGGAVAAAALHLPDLWFQILSYVFYALSALSLVYLIYVVICFVPKMKTNITRWAQNYEFTDKLLHDYGYRTVAFGLVTWAVSVAYALFQGTLAVLSHSVWFGALAGYYLVLAFLRGGVILRGRKGETEEEKNLLRIRVYRTGGILLIVLTLALSAAVVQMVYANRAFEYAGLMIYASAAYAFYKIIMALYNLVKARKQSDFKIRAVRNINFADAAVSVLALQTAMFQAFSPEADVSLYNAVTGGAVCLLIVALGAFMFVRATIALKNQG</sequence>
<dbReference type="AlphaFoldDB" id="A0A4Q2KCQ1"/>
<reference evidence="2 3" key="1">
    <citation type="journal article" date="2019" name="Gut">
        <title>Antibiotics-induced monodominance of a novel gut bacterial order.</title>
        <authorList>
            <person name="Hildebrand F."/>
            <person name="Moitinho-Silva L."/>
            <person name="Blasche S."/>
            <person name="Jahn M.T."/>
            <person name="Gossmann T.I."/>
            <person name="Heuerta-Cepas J."/>
            <person name="Hercog R."/>
            <person name="Luetge M."/>
            <person name="Bahram M."/>
            <person name="Pryszlak A."/>
            <person name="Alves R.J."/>
            <person name="Waszak S.M."/>
            <person name="Zhu A."/>
            <person name="Ye L."/>
            <person name="Costea P.I."/>
            <person name="Aalvink S."/>
            <person name="Belzer C."/>
            <person name="Forslund S.K."/>
            <person name="Sunagawa S."/>
            <person name="Hentschel U."/>
            <person name="Merten C."/>
            <person name="Patil K.R."/>
            <person name="Benes V."/>
            <person name="Bork P."/>
        </authorList>
    </citation>
    <scope>NUCLEOTIDE SEQUENCE [LARGE SCALE GENOMIC DNA]</scope>
    <source>
        <strain evidence="2 3">HDS1380</strain>
    </source>
</reference>
<keyword evidence="1" id="KW-0472">Membrane</keyword>
<organism evidence="2 3">
    <name type="scientific">Candidatus Borkfalkia ceftriaxoniphila</name>
    <dbReference type="NCBI Taxonomy" id="2508949"/>
    <lineage>
        <taxon>Bacteria</taxon>
        <taxon>Bacillati</taxon>
        <taxon>Bacillota</taxon>
        <taxon>Clostridia</taxon>
        <taxon>Christensenellales</taxon>
        <taxon>Christensenellaceae</taxon>
        <taxon>Candidatus Borkfalkia</taxon>
    </lineage>
</organism>
<dbReference type="Proteomes" id="UP000291269">
    <property type="component" value="Unassembled WGS sequence"/>
</dbReference>
<feature type="transmembrane region" description="Helical" evidence="1">
    <location>
        <begin position="92"/>
        <end position="113"/>
    </location>
</feature>
<proteinExistence type="predicted"/>
<evidence type="ECO:0000256" key="1">
    <source>
        <dbReference type="SAM" id="Phobius"/>
    </source>
</evidence>
<dbReference type="OrthoDB" id="1655172at2"/>